<accession>A0ABM0MG10</accession>
<gene>
    <name evidence="12" type="primary">LOC102806785</name>
</gene>
<dbReference type="SUPFAM" id="SSF81321">
    <property type="entry name" value="Family A G protein-coupled receptor-like"/>
    <property type="match status" value="1"/>
</dbReference>
<dbReference type="PANTHER" id="PTHR24243">
    <property type="entry name" value="G-PROTEIN COUPLED RECEPTOR"/>
    <property type="match status" value="1"/>
</dbReference>
<feature type="domain" description="G-protein coupled receptors family 1 profile" evidence="10">
    <location>
        <begin position="47"/>
        <end position="295"/>
    </location>
</feature>
<evidence type="ECO:0000256" key="7">
    <source>
        <dbReference type="ARBA" id="ARBA00023224"/>
    </source>
</evidence>
<dbReference type="PRINTS" id="PR00237">
    <property type="entry name" value="GPCRRHODOPSN"/>
</dbReference>
<dbReference type="RefSeq" id="XP_006818951.1">
    <property type="nucleotide sequence ID" value="XM_006818888.1"/>
</dbReference>
<dbReference type="PROSITE" id="PS00237">
    <property type="entry name" value="G_PROTEIN_RECEP_F1_1"/>
    <property type="match status" value="1"/>
</dbReference>
<evidence type="ECO:0000256" key="1">
    <source>
        <dbReference type="ARBA" id="ARBA00004141"/>
    </source>
</evidence>
<proteinExistence type="inferred from homology"/>
<evidence type="ECO:0000256" key="4">
    <source>
        <dbReference type="ARBA" id="ARBA00023040"/>
    </source>
</evidence>
<evidence type="ECO:0000313" key="12">
    <source>
        <dbReference type="RefSeq" id="XP_006818951.1"/>
    </source>
</evidence>
<dbReference type="PANTHER" id="PTHR24243:SF233">
    <property type="entry name" value="THYROTROPIN-RELEASING HORMONE RECEPTOR"/>
    <property type="match status" value="1"/>
</dbReference>
<feature type="transmembrane region" description="Helical" evidence="9">
    <location>
        <begin position="68"/>
        <end position="87"/>
    </location>
</feature>
<reference evidence="12" key="1">
    <citation type="submission" date="2025-08" db="UniProtKB">
        <authorList>
            <consortium name="RefSeq"/>
        </authorList>
    </citation>
    <scope>IDENTIFICATION</scope>
    <source>
        <tissue evidence="12">Testes</tissue>
    </source>
</reference>
<evidence type="ECO:0000256" key="6">
    <source>
        <dbReference type="ARBA" id="ARBA00023170"/>
    </source>
</evidence>
<keyword evidence="7 8" id="KW-0807">Transducer</keyword>
<feature type="transmembrane region" description="Helical" evidence="9">
    <location>
        <begin position="34"/>
        <end position="56"/>
    </location>
</feature>
<dbReference type="Proteomes" id="UP000694865">
    <property type="component" value="Unplaced"/>
</dbReference>
<comment type="similarity">
    <text evidence="8">Belongs to the G-protein coupled receptor 1 family.</text>
</comment>
<keyword evidence="6 8" id="KW-0675">Receptor</keyword>
<feature type="transmembrane region" description="Helical" evidence="9">
    <location>
        <begin position="177"/>
        <end position="204"/>
    </location>
</feature>
<feature type="transmembrane region" description="Helical" evidence="9">
    <location>
        <begin position="107"/>
        <end position="129"/>
    </location>
</feature>
<dbReference type="Pfam" id="PF00001">
    <property type="entry name" value="7tm_1"/>
    <property type="match status" value="1"/>
</dbReference>
<evidence type="ECO:0000256" key="2">
    <source>
        <dbReference type="ARBA" id="ARBA00022692"/>
    </source>
</evidence>
<evidence type="ECO:0000256" key="9">
    <source>
        <dbReference type="SAM" id="Phobius"/>
    </source>
</evidence>
<feature type="transmembrane region" description="Helical" evidence="9">
    <location>
        <begin position="276"/>
        <end position="298"/>
    </location>
</feature>
<organism evidence="11 12">
    <name type="scientific">Saccoglossus kowalevskii</name>
    <name type="common">Acorn worm</name>
    <dbReference type="NCBI Taxonomy" id="10224"/>
    <lineage>
        <taxon>Eukaryota</taxon>
        <taxon>Metazoa</taxon>
        <taxon>Hemichordata</taxon>
        <taxon>Enteropneusta</taxon>
        <taxon>Harrimaniidae</taxon>
        <taxon>Saccoglossus</taxon>
    </lineage>
</organism>
<evidence type="ECO:0000256" key="8">
    <source>
        <dbReference type="RuleBase" id="RU000688"/>
    </source>
</evidence>
<sequence length="356" mass="39857">MTTAAPNFTDFGNYTEIVSRARPQCHFESKEAEFVFYTISCGVALVGNFAFFMVVIKVKSMRTVPNVFFMNLSLADAIFMAYYVIYLSAYKWQIKSVLLFHSGGGHAITDVGFCSSLLTVALISINRYVAICYPFKAEKLRLQSRSRVVASITISWIFSIAIGLLDFFAYGSEYQETLIVVLLSLMFICIIFSIAVVVVTYVVIATKMMKKKPRYAPAANNGNSYISEEIHVLLLCVAITAIFVISCAPLATVYIVATVNKAIGRRSIPLEKIMCLSYVARLMLSLHFTLNPILYNIGSRNHRAAFRKVFWPRKRHPPVNSIYRDVDPSPLNSSNMSMTMSTYGERSVLATSNNSL</sequence>
<protein>
    <submittedName>
        <fullName evidence="12">Kappa-type opioid receptor-like</fullName>
    </submittedName>
</protein>
<keyword evidence="5 9" id="KW-0472">Membrane</keyword>
<dbReference type="InterPro" id="IPR000276">
    <property type="entry name" value="GPCR_Rhodpsn"/>
</dbReference>
<comment type="subcellular location">
    <subcellularLocation>
        <location evidence="1">Membrane</location>
        <topology evidence="1">Multi-pass membrane protein</topology>
    </subcellularLocation>
</comment>
<name>A0ABM0MG10_SACKO</name>
<keyword evidence="2 8" id="KW-0812">Transmembrane</keyword>
<keyword evidence="11" id="KW-1185">Reference proteome</keyword>
<keyword evidence="3 9" id="KW-1133">Transmembrane helix</keyword>
<dbReference type="Gene3D" id="1.20.1070.10">
    <property type="entry name" value="Rhodopsin 7-helix transmembrane proteins"/>
    <property type="match status" value="1"/>
</dbReference>
<dbReference type="CDD" id="cd00637">
    <property type="entry name" value="7tm_classA_rhodopsin-like"/>
    <property type="match status" value="1"/>
</dbReference>
<feature type="transmembrane region" description="Helical" evidence="9">
    <location>
        <begin position="149"/>
        <end position="171"/>
    </location>
</feature>
<evidence type="ECO:0000313" key="11">
    <source>
        <dbReference type="Proteomes" id="UP000694865"/>
    </source>
</evidence>
<keyword evidence="4 8" id="KW-0297">G-protein coupled receptor</keyword>
<dbReference type="GeneID" id="102806785"/>
<evidence type="ECO:0000256" key="5">
    <source>
        <dbReference type="ARBA" id="ARBA00023136"/>
    </source>
</evidence>
<dbReference type="InterPro" id="IPR017452">
    <property type="entry name" value="GPCR_Rhodpsn_7TM"/>
</dbReference>
<evidence type="ECO:0000256" key="3">
    <source>
        <dbReference type="ARBA" id="ARBA00022989"/>
    </source>
</evidence>
<evidence type="ECO:0000259" key="10">
    <source>
        <dbReference type="PROSITE" id="PS50262"/>
    </source>
</evidence>
<dbReference type="PROSITE" id="PS50262">
    <property type="entry name" value="G_PROTEIN_RECEP_F1_2"/>
    <property type="match status" value="1"/>
</dbReference>
<feature type="transmembrane region" description="Helical" evidence="9">
    <location>
        <begin position="232"/>
        <end position="256"/>
    </location>
</feature>